<feature type="compositionally biased region" description="Basic residues" evidence="1">
    <location>
        <begin position="167"/>
        <end position="176"/>
    </location>
</feature>
<dbReference type="CTD" id="29080"/>
<dbReference type="GeneTree" id="ENSGT00390000006546"/>
<evidence type="ECO:0000256" key="1">
    <source>
        <dbReference type="SAM" id="MobiDB-lite"/>
    </source>
</evidence>
<dbReference type="OrthoDB" id="5377144at2759"/>
<sequence length="250" mass="29608">MAPINRNMKNQGKSFSKGSKKNDTNRERRVFAKNKRKWVPEHNVFDGSIQKGQGFAFKRKQKMQYEYKKLLRKERRTSETKTQFQDQYPDHLKHLYLAEAEKLKNEEEMNRLKRRKGQAAVSEEDFAEDASKASRAPVHPEPPSRQTDDSLPTAAHSASVEPSSTLNKKKMRRKTSYQKTQEEYEKMREKRAMKKEAAMRNKKQREDALKIYKEKKQERYKILSRKTRKGQPNLNAQVEYLLQKIQGENQ</sequence>
<name>A0A3B3Q6N7_9TELE</name>
<dbReference type="STRING" id="1676925.ENSPKIP00000001305"/>
<dbReference type="PANTHER" id="PTHR15657:SF1">
    <property type="entry name" value="THYROID TRANSCRIPTION FACTOR 1-ASSOCIATED PROTEIN 26"/>
    <property type="match status" value="1"/>
</dbReference>
<dbReference type="AlphaFoldDB" id="A0A3B3Q6N7"/>
<dbReference type="GeneID" id="111833263"/>
<feature type="region of interest" description="Disordered" evidence="1">
    <location>
        <begin position="1"/>
        <end position="31"/>
    </location>
</feature>
<dbReference type="RefSeq" id="XP_023647125.1">
    <property type="nucleotide sequence ID" value="XM_023791357.2"/>
</dbReference>
<dbReference type="Proteomes" id="UP000261540">
    <property type="component" value="Unplaced"/>
</dbReference>
<dbReference type="KEGG" id="pki:111833263"/>
<accession>A0A3B3Q6N7</accession>
<feature type="compositionally biased region" description="Basic and acidic residues" evidence="1">
    <location>
        <begin position="102"/>
        <end position="111"/>
    </location>
</feature>
<reference evidence="2" key="2">
    <citation type="submission" date="2025-09" db="UniProtKB">
        <authorList>
            <consortium name="Ensembl"/>
        </authorList>
    </citation>
    <scope>IDENTIFICATION</scope>
</reference>
<organism evidence="2 3">
    <name type="scientific">Paramormyrops kingsleyae</name>
    <dbReference type="NCBI Taxonomy" id="1676925"/>
    <lineage>
        <taxon>Eukaryota</taxon>
        <taxon>Metazoa</taxon>
        <taxon>Chordata</taxon>
        <taxon>Craniata</taxon>
        <taxon>Vertebrata</taxon>
        <taxon>Euteleostomi</taxon>
        <taxon>Actinopterygii</taxon>
        <taxon>Neopterygii</taxon>
        <taxon>Teleostei</taxon>
        <taxon>Osteoglossocephala</taxon>
        <taxon>Osteoglossomorpha</taxon>
        <taxon>Osteoglossiformes</taxon>
        <taxon>Mormyridae</taxon>
        <taxon>Paramormyrops</taxon>
    </lineage>
</organism>
<keyword evidence="3" id="KW-1185">Reference proteome</keyword>
<reference evidence="2" key="1">
    <citation type="submission" date="2025-08" db="UniProtKB">
        <authorList>
            <consortium name="Ensembl"/>
        </authorList>
    </citation>
    <scope>IDENTIFICATION</scope>
</reference>
<protein>
    <submittedName>
        <fullName evidence="2">Coiled-coil domain containing 59</fullName>
    </submittedName>
</protein>
<evidence type="ECO:0000313" key="3">
    <source>
        <dbReference type="Proteomes" id="UP000261540"/>
    </source>
</evidence>
<dbReference type="GO" id="GO:0005634">
    <property type="term" value="C:nucleus"/>
    <property type="evidence" value="ECO:0007669"/>
    <property type="project" value="TreeGrafter"/>
</dbReference>
<feature type="compositionally biased region" description="Basic and acidic residues" evidence="1">
    <location>
        <begin position="20"/>
        <end position="30"/>
    </location>
</feature>
<feature type="compositionally biased region" description="Polar residues" evidence="1">
    <location>
        <begin position="7"/>
        <end position="17"/>
    </location>
</feature>
<feature type="region of interest" description="Disordered" evidence="1">
    <location>
        <begin position="102"/>
        <end position="184"/>
    </location>
</feature>
<dbReference type="PRINTS" id="PR01854">
    <property type="entry name" value="BR22PROTEIN"/>
</dbReference>
<dbReference type="PANTHER" id="PTHR15657">
    <property type="entry name" value="THYROID TRANSCRIPTION FACTOR 1-ASSOCIATED PROTEIN 26"/>
    <property type="match status" value="1"/>
</dbReference>
<dbReference type="Ensembl" id="ENSPKIT00000025224.1">
    <property type="protein sequence ID" value="ENSPKIP00000001305.1"/>
    <property type="gene ID" value="ENSPKIG00000019649.1"/>
</dbReference>
<proteinExistence type="predicted"/>
<dbReference type="Pfam" id="PF08524">
    <property type="entry name" value="rRNA_processing"/>
    <property type="match status" value="1"/>
</dbReference>
<dbReference type="InterPro" id="IPR013730">
    <property type="entry name" value="Fyv7/TAP26"/>
</dbReference>
<evidence type="ECO:0000313" key="2">
    <source>
        <dbReference type="Ensembl" id="ENSPKIP00000001305.1"/>
    </source>
</evidence>